<proteinExistence type="predicted"/>
<reference evidence="2" key="1">
    <citation type="submission" date="2020-02" db="EMBL/GenBank/DDBJ databases">
        <authorList>
            <person name="Meier V. D."/>
        </authorList>
    </citation>
    <scope>NUCLEOTIDE SEQUENCE</scope>
    <source>
        <strain evidence="2">AVDCRST_MAG49</strain>
    </source>
</reference>
<dbReference type="EMBL" id="CADCWG010000098">
    <property type="protein sequence ID" value="CAA9548570.1"/>
    <property type="molecule type" value="Genomic_DNA"/>
</dbReference>
<dbReference type="AlphaFoldDB" id="A0A6J4UFY7"/>
<feature type="compositionally biased region" description="Basic and acidic residues" evidence="1">
    <location>
        <begin position="1"/>
        <end position="13"/>
    </location>
</feature>
<name>A0A6J4UFY7_9BACT</name>
<organism evidence="2">
    <name type="scientific">uncultured Thermomicrobiales bacterium</name>
    <dbReference type="NCBI Taxonomy" id="1645740"/>
    <lineage>
        <taxon>Bacteria</taxon>
        <taxon>Pseudomonadati</taxon>
        <taxon>Thermomicrobiota</taxon>
        <taxon>Thermomicrobia</taxon>
        <taxon>Thermomicrobiales</taxon>
        <taxon>environmental samples</taxon>
    </lineage>
</organism>
<gene>
    <name evidence="2" type="ORF">AVDCRST_MAG49-1578</name>
</gene>
<evidence type="ECO:0000256" key="1">
    <source>
        <dbReference type="SAM" id="MobiDB-lite"/>
    </source>
</evidence>
<accession>A0A6J4UFY7</accession>
<evidence type="ECO:0000313" key="2">
    <source>
        <dbReference type="EMBL" id="CAA9548570.1"/>
    </source>
</evidence>
<protein>
    <submittedName>
        <fullName evidence="2">Uncharacterized protein</fullName>
    </submittedName>
</protein>
<sequence length="33" mass="3521">MRPDMGVRERPDDEAASPGEPALRGPRGGTSVR</sequence>
<feature type="region of interest" description="Disordered" evidence="1">
    <location>
        <begin position="1"/>
        <end position="33"/>
    </location>
</feature>